<feature type="compositionally biased region" description="Low complexity" evidence="1">
    <location>
        <begin position="125"/>
        <end position="148"/>
    </location>
</feature>
<keyword evidence="2" id="KW-0472">Membrane</keyword>
<name>A0A8J3ZLE3_9ACTN</name>
<feature type="compositionally biased region" description="Pro residues" evidence="1">
    <location>
        <begin position="149"/>
        <end position="160"/>
    </location>
</feature>
<reference evidence="3" key="1">
    <citation type="submission" date="2021-01" db="EMBL/GenBank/DDBJ databases">
        <title>Whole genome shotgun sequence of Virgisporangium aurantiacum NBRC 16421.</title>
        <authorList>
            <person name="Komaki H."/>
            <person name="Tamura T."/>
        </authorList>
    </citation>
    <scope>NUCLEOTIDE SEQUENCE</scope>
    <source>
        <strain evidence="3">NBRC 16421</strain>
    </source>
</reference>
<accession>A0A8J3ZLE3</accession>
<sequence length="277" mass="29085">MRFAPWFAACFIAAGPTLTAVAVMLSVDENTEAGLAVLLFGVVLTLFGGLYVGSLPYAVVSESSVVVRTGNERQVPAYLAFARRDDRDHTSAARGVRRVVRPLACVLVVALSTAGCGDEPKEPNASTAGGSPASTAASSTASATSSPSPSLPPSPSPTPKRCPWSEQNPRPLGDDGISVTLDTTCLGDGHRWSTGGWLYVLPSPRTTARNNTFDNGLVLPMECAVRNGPPFSDIDGHSSPVWVRVRGVILNQFTAKGYAQHAAIGYADITDQPECVQ</sequence>
<feature type="transmembrane region" description="Helical" evidence="2">
    <location>
        <begin position="35"/>
        <end position="60"/>
    </location>
</feature>
<comment type="caution">
    <text evidence="3">The sequence shown here is derived from an EMBL/GenBank/DDBJ whole genome shotgun (WGS) entry which is preliminary data.</text>
</comment>
<proteinExistence type="predicted"/>
<evidence type="ECO:0000256" key="2">
    <source>
        <dbReference type="SAM" id="Phobius"/>
    </source>
</evidence>
<dbReference type="Proteomes" id="UP000612585">
    <property type="component" value="Unassembled WGS sequence"/>
</dbReference>
<feature type="region of interest" description="Disordered" evidence="1">
    <location>
        <begin position="118"/>
        <end position="176"/>
    </location>
</feature>
<organism evidence="3 4">
    <name type="scientific">Virgisporangium aurantiacum</name>
    <dbReference type="NCBI Taxonomy" id="175570"/>
    <lineage>
        <taxon>Bacteria</taxon>
        <taxon>Bacillati</taxon>
        <taxon>Actinomycetota</taxon>
        <taxon>Actinomycetes</taxon>
        <taxon>Micromonosporales</taxon>
        <taxon>Micromonosporaceae</taxon>
        <taxon>Virgisporangium</taxon>
    </lineage>
</organism>
<gene>
    <name evidence="3" type="ORF">Vau01_111370</name>
</gene>
<dbReference type="AlphaFoldDB" id="A0A8J3ZLE3"/>
<keyword evidence="4" id="KW-1185">Reference proteome</keyword>
<evidence type="ECO:0000313" key="3">
    <source>
        <dbReference type="EMBL" id="GIJ63621.1"/>
    </source>
</evidence>
<keyword evidence="2" id="KW-0812">Transmembrane</keyword>
<evidence type="ECO:0000313" key="4">
    <source>
        <dbReference type="Proteomes" id="UP000612585"/>
    </source>
</evidence>
<keyword evidence="2" id="KW-1133">Transmembrane helix</keyword>
<protein>
    <submittedName>
        <fullName evidence="3">Uncharacterized protein</fullName>
    </submittedName>
</protein>
<dbReference type="EMBL" id="BOPG01000100">
    <property type="protein sequence ID" value="GIJ63621.1"/>
    <property type="molecule type" value="Genomic_DNA"/>
</dbReference>
<evidence type="ECO:0000256" key="1">
    <source>
        <dbReference type="SAM" id="MobiDB-lite"/>
    </source>
</evidence>